<dbReference type="RefSeq" id="WP_025220558.1">
    <property type="nucleotide sequence ID" value="NZ_CP006837.1"/>
</dbReference>
<name>A0ABY2T7W8_9BACI</name>
<reference evidence="1 2" key="1">
    <citation type="submission" date="2019-04" db="EMBL/GenBank/DDBJ databases">
        <title>Lysinibacillus genome sequencing.</title>
        <authorList>
            <person name="Dunlap C."/>
        </authorList>
    </citation>
    <scope>NUCLEOTIDE SEQUENCE [LARGE SCALE GENOMIC DNA]</scope>
    <source>
        <strain evidence="1 2">NBRC 109424</strain>
    </source>
</reference>
<evidence type="ECO:0000313" key="1">
    <source>
        <dbReference type="EMBL" id="TKI60512.1"/>
    </source>
</evidence>
<sequence length="61" mass="7133">MAKYKVIYMFRDLKDNDHIYKVGDKYPRKGRVTKARIDELSSTDNKIGIPLIEEISEDGEE</sequence>
<evidence type="ECO:0000313" key="2">
    <source>
        <dbReference type="Proteomes" id="UP000308539"/>
    </source>
</evidence>
<gene>
    <name evidence="1" type="ORF">FC752_15100</name>
</gene>
<organism evidence="1 2">
    <name type="scientific">Lysinibacillus varians</name>
    <dbReference type="NCBI Taxonomy" id="1145276"/>
    <lineage>
        <taxon>Bacteria</taxon>
        <taxon>Bacillati</taxon>
        <taxon>Bacillota</taxon>
        <taxon>Bacilli</taxon>
        <taxon>Bacillales</taxon>
        <taxon>Bacillaceae</taxon>
        <taxon>Lysinibacillus</taxon>
    </lineage>
</organism>
<proteinExistence type="predicted"/>
<protein>
    <submittedName>
        <fullName evidence="1">Uncharacterized protein</fullName>
    </submittedName>
</protein>
<accession>A0ABY2T7W8</accession>
<keyword evidence="2" id="KW-1185">Reference proteome</keyword>
<dbReference type="Proteomes" id="UP000308539">
    <property type="component" value="Unassembled WGS sequence"/>
</dbReference>
<dbReference type="EMBL" id="SZPV01000031">
    <property type="protein sequence ID" value="TKI60512.1"/>
    <property type="molecule type" value="Genomic_DNA"/>
</dbReference>
<comment type="caution">
    <text evidence="1">The sequence shown here is derived from an EMBL/GenBank/DDBJ whole genome shotgun (WGS) entry which is preliminary data.</text>
</comment>